<reference evidence="2 3" key="1">
    <citation type="submission" date="2021-03" db="EMBL/GenBank/DDBJ databases">
        <title>Muricauda lutimaris sp. nov. and Muricauda ruestringensis sp. nov, two marine members of the Flavobacteriaceae isolated from deep sea sediments of Western Pacific.</title>
        <authorList>
            <person name="Zhao S."/>
            <person name="Liu R."/>
        </authorList>
    </citation>
    <scope>NUCLEOTIDE SEQUENCE [LARGE SCALE GENOMIC DNA]</scope>
    <source>
        <strain evidence="2 3">BC31-3-A3</strain>
    </source>
</reference>
<dbReference type="InterPro" id="IPR020509">
    <property type="entry name" value="Uncharacterised_YnzE"/>
</dbReference>
<accession>A0ABS3FHF2</accession>
<gene>
    <name evidence="2" type="ORF">J0654_12995</name>
</gene>
<evidence type="ECO:0000313" key="2">
    <source>
        <dbReference type="EMBL" id="MBO0342569.1"/>
    </source>
</evidence>
<keyword evidence="1" id="KW-1133">Transmembrane helix</keyword>
<feature type="transmembrane region" description="Helical" evidence="1">
    <location>
        <begin position="38"/>
        <end position="57"/>
    </location>
</feature>
<protein>
    <submittedName>
        <fullName evidence="2">DUF5367 family protein</fullName>
    </submittedName>
</protein>
<keyword evidence="1" id="KW-0812">Transmembrane</keyword>
<proteinExistence type="predicted"/>
<dbReference type="RefSeq" id="WP_207029514.1">
    <property type="nucleotide sequence ID" value="NZ_JAFLNM010000002.1"/>
</dbReference>
<keyword evidence="3" id="KW-1185">Reference proteome</keyword>
<keyword evidence="1" id="KW-0472">Membrane</keyword>
<feature type="transmembrane region" description="Helical" evidence="1">
    <location>
        <begin position="105"/>
        <end position="122"/>
    </location>
</feature>
<dbReference type="EMBL" id="JAFLNM010000002">
    <property type="protein sequence ID" value="MBO0342569.1"/>
    <property type="molecule type" value="Genomic_DNA"/>
</dbReference>
<dbReference type="Proteomes" id="UP000664807">
    <property type="component" value="Unassembled WGS sequence"/>
</dbReference>
<name>A0ABS3FHF2_9FLAO</name>
<evidence type="ECO:0000313" key="3">
    <source>
        <dbReference type="Proteomes" id="UP000664807"/>
    </source>
</evidence>
<organism evidence="2 3">
    <name type="scientific">Flagellimonas profundi</name>
    <dbReference type="NCBI Taxonomy" id="2915620"/>
    <lineage>
        <taxon>Bacteria</taxon>
        <taxon>Pseudomonadati</taxon>
        <taxon>Bacteroidota</taxon>
        <taxon>Flavobacteriia</taxon>
        <taxon>Flavobacteriales</taxon>
        <taxon>Flavobacteriaceae</taxon>
        <taxon>Flagellimonas</taxon>
    </lineage>
</organism>
<feature type="transmembrane region" description="Helical" evidence="1">
    <location>
        <begin position="69"/>
        <end position="93"/>
    </location>
</feature>
<dbReference type="Pfam" id="PF17329">
    <property type="entry name" value="DUF5367"/>
    <property type="match status" value="1"/>
</dbReference>
<evidence type="ECO:0000256" key="1">
    <source>
        <dbReference type="SAM" id="Phobius"/>
    </source>
</evidence>
<comment type="caution">
    <text evidence="2">The sequence shown here is derived from an EMBL/GenBank/DDBJ whole genome shotgun (WGS) entry which is preliminary data.</text>
</comment>
<sequence>MKTVKALAIGTLVWTLGVSAFSAIYMLPIMEDRYLQANIGLALVVPPLVWLGAWMYYKKEKSPQGFVLGLLMLLSSATLDALITVPMLIIPYGGSYASFFGSTDFWLIALEFVAFATLYWYVRVRPKQVKSINRL</sequence>